<name>A0A3P9JYV7_ORYLA</name>
<evidence type="ECO:0000313" key="3">
    <source>
        <dbReference type="Proteomes" id="UP000265180"/>
    </source>
</evidence>
<dbReference type="PANTHER" id="PTHR47709:SF2">
    <property type="entry name" value="SHORT TRANSMEMBRANE MITOCHONDRIAL PROTEIN 1"/>
    <property type="match status" value="1"/>
</dbReference>
<reference evidence="2 3" key="2">
    <citation type="submission" date="2017-04" db="EMBL/GenBank/DDBJ databases">
        <title>CpG methylation of centromeres and impact of large insertions on vertebrate speciation.</title>
        <authorList>
            <person name="Ichikawa K."/>
            <person name="Yoshimura J."/>
            <person name="Morishita S."/>
        </authorList>
    </citation>
    <scope>NUCLEOTIDE SEQUENCE</scope>
    <source>
        <strain evidence="2 3">HNI</strain>
    </source>
</reference>
<dbReference type="AlphaFoldDB" id="A0A3P9JYV7"/>
<evidence type="ECO:0000256" key="1">
    <source>
        <dbReference type="SAM" id="Phobius"/>
    </source>
</evidence>
<dbReference type="PANTHER" id="PTHR47709">
    <property type="entry name" value="SHORT TRANSMEMBRANE MITOCHONDRIAL PROTEIN 1"/>
    <property type="match status" value="1"/>
</dbReference>
<proteinExistence type="predicted"/>
<sequence length="97" mass="10814">MVCILAHAYVCLTTNGSLTCRILPLTSNLPPCLLLFIFNSRVKLFGFLSFIMLQFLAGFTLGNVVGMYIAQNYEVPNLAKKIEAFKKDVEANKKPPE</sequence>
<reference evidence="2" key="3">
    <citation type="submission" date="2025-08" db="UniProtKB">
        <authorList>
            <consortium name="Ensembl"/>
        </authorList>
    </citation>
    <scope>IDENTIFICATION</scope>
    <source>
        <strain evidence="2">HNI</strain>
    </source>
</reference>
<keyword evidence="1" id="KW-0812">Transmembrane</keyword>
<evidence type="ECO:0000313" key="2">
    <source>
        <dbReference type="Ensembl" id="ENSORLP00020001419.1"/>
    </source>
</evidence>
<reference key="1">
    <citation type="journal article" date="2007" name="Nature">
        <title>The medaka draft genome and insights into vertebrate genome evolution.</title>
        <authorList>
            <person name="Kasahara M."/>
            <person name="Naruse K."/>
            <person name="Sasaki S."/>
            <person name="Nakatani Y."/>
            <person name="Qu W."/>
            <person name="Ahsan B."/>
            <person name="Yamada T."/>
            <person name="Nagayasu Y."/>
            <person name="Doi K."/>
            <person name="Kasai Y."/>
            <person name="Jindo T."/>
            <person name="Kobayashi D."/>
            <person name="Shimada A."/>
            <person name="Toyoda A."/>
            <person name="Kuroki Y."/>
            <person name="Fujiyama A."/>
            <person name="Sasaki T."/>
            <person name="Shimizu A."/>
            <person name="Asakawa S."/>
            <person name="Shimizu N."/>
            <person name="Hashimoto S."/>
            <person name="Yang J."/>
            <person name="Lee Y."/>
            <person name="Matsushima K."/>
            <person name="Sugano S."/>
            <person name="Sakaizumi M."/>
            <person name="Narita T."/>
            <person name="Ohishi K."/>
            <person name="Haga S."/>
            <person name="Ohta F."/>
            <person name="Nomoto H."/>
            <person name="Nogata K."/>
            <person name="Morishita T."/>
            <person name="Endo T."/>
            <person name="Shin-I T."/>
            <person name="Takeda H."/>
            <person name="Morishita S."/>
            <person name="Kohara Y."/>
        </authorList>
    </citation>
    <scope>NUCLEOTIDE SEQUENCE [LARGE SCALE GENOMIC DNA]</scope>
    <source>
        <strain>Hd-rR</strain>
    </source>
</reference>
<evidence type="ECO:0008006" key="4">
    <source>
        <dbReference type="Google" id="ProtNLM"/>
    </source>
</evidence>
<reference evidence="2" key="4">
    <citation type="submission" date="2025-09" db="UniProtKB">
        <authorList>
            <consortium name="Ensembl"/>
        </authorList>
    </citation>
    <scope>IDENTIFICATION</scope>
    <source>
        <strain evidence="2">HNI</strain>
    </source>
</reference>
<feature type="transmembrane region" description="Helical" evidence="1">
    <location>
        <begin position="44"/>
        <end position="70"/>
    </location>
</feature>
<keyword evidence="1" id="KW-1133">Transmembrane helix</keyword>
<keyword evidence="1" id="KW-0472">Membrane</keyword>
<dbReference type="Proteomes" id="UP000265180">
    <property type="component" value="Chromosome 23"/>
</dbReference>
<protein>
    <recommendedName>
        <fullName evidence="4">Short transmembrane mitochondrial protein 1</fullName>
    </recommendedName>
</protein>
<dbReference type="Pfam" id="PF15054">
    <property type="entry name" value="DUF4535"/>
    <property type="match status" value="1"/>
</dbReference>
<dbReference type="Ensembl" id="ENSORLT00020013067.1">
    <property type="protein sequence ID" value="ENSORLP00020001419.1"/>
    <property type="gene ID" value="ENSORLG00020002111.1"/>
</dbReference>
<dbReference type="InterPro" id="IPR027854">
    <property type="entry name" value="STMP1"/>
</dbReference>
<organism evidence="2 3">
    <name type="scientific">Oryzias latipes</name>
    <name type="common">Japanese rice fish</name>
    <name type="synonym">Japanese killifish</name>
    <dbReference type="NCBI Taxonomy" id="8090"/>
    <lineage>
        <taxon>Eukaryota</taxon>
        <taxon>Metazoa</taxon>
        <taxon>Chordata</taxon>
        <taxon>Craniata</taxon>
        <taxon>Vertebrata</taxon>
        <taxon>Euteleostomi</taxon>
        <taxon>Actinopterygii</taxon>
        <taxon>Neopterygii</taxon>
        <taxon>Teleostei</taxon>
        <taxon>Neoteleostei</taxon>
        <taxon>Acanthomorphata</taxon>
        <taxon>Ovalentaria</taxon>
        <taxon>Atherinomorphae</taxon>
        <taxon>Beloniformes</taxon>
        <taxon>Adrianichthyidae</taxon>
        <taxon>Oryziinae</taxon>
        <taxon>Oryzias</taxon>
    </lineage>
</organism>
<accession>A0A3P9JYV7</accession>